<dbReference type="EMBL" id="CP003383">
    <property type="protein sequence ID" value="AFZ69728.1"/>
    <property type="molecule type" value="Genomic_DNA"/>
</dbReference>
<dbReference type="PANTHER" id="PTHR33546:SF1">
    <property type="entry name" value="LARGE, MULTIFUNCTIONAL SECRETED PROTEIN"/>
    <property type="match status" value="1"/>
</dbReference>
<dbReference type="SUPFAM" id="SSF50952">
    <property type="entry name" value="Soluble quinoprotein glucose dehydrogenase"/>
    <property type="match status" value="1"/>
</dbReference>
<dbReference type="InterPro" id="IPR011041">
    <property type="entry name" value="Quinoprot_gluc/sorb_DH_b-prop"/>
</dbReference>
<dbReference type="PANTHER" id="PTHR33546">
    <property type="entry name" value="LARGE, MULTIFUNCTIONAL SECRETED PROTEIN-RELATED"/>
    <property type="match status" value="1"/>
</dbReference>
<dbReference type="HOGENOM" id="CLU_030947_0_0_0"/>
<organism evidence="1 2">
    <name type="scientific">Deinococcus peraridilitoris (strain DSM 19664 / LMG 22246 / CIP 109416 / KR-200)</name>
    <dbReference type="NCBI Taxonomy" id="937777"/>
    <lineage>
        <taxon>Bacteria</taxon>
        <taxon>Thermotogati</taxon>
        <taxon>Deinococcota</taxon>
        <taxon>Deinococci</taxon>
        <taxon>Deinococcales</taxon>
        <taxon>Deinococcaceae</taxon>
        <taxon>Deinococcus</taxon>
    </lineage>
</organism>
<proteinExistence type="predicted"/>
<dbReference type="Proteomes" id="UP000010467">
    <property type="component" value="Plasmid pDEIPE01"/>
</dbReference>
<dbReference type="KEGG" id="dpd:Deipe_4392"/>
<gene>
    <name evidence="1" type="ordered locus">Deipe_4392</name>
</gene>
<keyword evidence="2" id="KW-1185">Reference proteome</keyword>
<keyword evidence="1" id="KW-0614">Plasmid</keyword>
<accession>L0A791</accession>
<dbReference type="PATRIC" id="fig|937777.3.peg.4427"/>
<sequence length="441" mass="46967">MRPATEASGQAGVKDHPQAELVAEGLSFPTSLTFGDDGTAYIAESGLPWGGVPRGGRILRLEQDGRRTLLLGDLRPPVNGLTFHEGNLYIAEGGSPGEPGRLSRLSPDGDWEVILDNLPGPGNYHTNMVAVGPDGKLYFSQGAMTNTGIIGLDAYEIGWLKRLPHARDIPGYDVTLAGVNVETENPLEGNGARATTGAFRPFGTSSHAGQRVPAGLPCTAAVMRCNPDGSELELVAWGVRNAYGLGFLPDGRLIATDQGADDRGSRPVGNVPELLIEVRPGAWYGWPDYIGNEPITDPKFHPTRGPAPQFVLANHHEFPPPEAPLLHFPTHTSAVKFDVAPAHAPQFAGQLFIALFGDEAPMTAPPGPKAGRSVARVDPSDWSLHPFVEESLSRPIDVRFHPSGDALYVLDFGQFEMSEQGVNALAGSGKLWRVPLTAGSP</sequence>
<dbReference type="AlphaFoldDB" id="L0A791"/>
<geneLocation type="plasmid" evidence="1 2">
    <name>pDEIPE01</name>
</geneLocation>
<evidence type="ECO:0000313" key="1">
    <source>
        <dbReference type="EMBL" id="AFZ69728.1"/>
    </source>
</evidence>
<dbReference type="RefSeq" id="WP_015231628.1">
    <property type="nucleotide sequence ID" value="NC_019789.1"/>
</dbReference>
<protein>
    <submittedName>
        <fullName evidence="1">Glucose/sorbosone dehydrogenase</fullName>
    </submittedName>
</protein>
<reference evidence="2" key="1">
    <citation type="submission" date="2012-03" db="EMBL/GenBank/DDBJ databases">
        <title>Complete sequence of plasmid 1 of Deinococcus peraridilitoris DSM 19664.</title>
        <authorList>
            <person name="Lucas S."/>
            <person name="Copeland A."/>
            <person name="Lapidus A."/>
            <person name="Glavina del Rio T."/>
            <person name="Dalin E."/>
            <person name="Tice H."/>
            <person name="Bruce D."/>
            <person name="Goodwin L."/>
            <person name="Pitluck S."/>
            <person name="Peters L."/>
            <person name="Mikhailova N."/>
            <person name="Lu M."/>
            <person name="Kyrpides N."/>
            <person name="Mavromatis K."/>
            <person name="Ivanova N."/>
            <person name="Brettin T."/>
            <person name="Detter J.C."/>
            <person name="Han C."/>
            <person name="Larimer F."/>
            <person name="Land M."/>
            <person name="Hauser L."/>
            <person name="Markowitz V."/>
            <person name="Cheng J.-F."/>
            <person name="Hugenholtz P."/>
            <person name="Woyke T."/>
            <person name="Wu D."/>
            <person name="Pukall R."/>
            <person name="Steenblock K."/>
            <person name="Brambilla E."/>
            <person name="Klenk H.-P."/>
            <person name="Eisen J.A."/>
        </authorList>
    </citation>
    <scope>NUCLEOTIDE SEQUENCE [LARGE SCALE GENOMIC DNA]</scope>
    <source>
        <strain evidence="2">DSM 19664 / LMG 22246 / CIP 109416 / KR-200</strain>
        <plasmid evidence="2">Plasmid pDEIPE01</plasmid>
    </source>
</reference>
<dbReference type="InterPro" id="IPR011042">
    <property type="entry name" value="6-blade_b-propeller_TolB-like"/>
</dbReference>
<evidence type="ECO:0000313" key="2">
    <source>
        <dbReference type="Proteomes" id="UP000010467"/>
    </source>
</evidence>
<name>L0A791_DEIPD</name>
<dbReference type="Gene3D" id="2.120.10.30">
    <property type="entry name" value="TolB, C-terminal domain"/>
    <property type="match status" value="1"/>
</dbReference>